<accession>A0AA51UIX3</accession>
<evidence type="ECO:0008006" key="3">
    <source>
        <dbReference type="Google" id="ProtNLM"/>
    </source>
</evidence>
<dbReference type="GeneID" id="84232995"/>
<proteinExistence type="predicted"/>
<dbReference type="RefSeq" id="WP_309310180.1">
    <property type="nucleotide sequence ID" value="NZ_CP133592.1"/>
</dbReference>
<reference evidence="1 2" key="1">
    <citation type="submission" date="2023-08" db="EMBL/GenBank/DDBJ databases">
        <title>Methanolobus mangrovi sp. nov. and Methanolobus sediminis sp. nov, two novel methylotrophic methanogens isolated from mangrove sediments in China.</title>
        <authorList>
            <person name="Zhou J."/>
        </authorList>
    </citation>
    <scope>NUCLEOTIDE SEQUENCE [LARGE SCALE GENOMIC DNA]</scope>
    <source>
        <strain evidence="1 2">FTZ6</strain>
    </source>
</reference>
<organism evidence="1 2">
    <name type="scientific">Methanolobus sediminis</name>
    <dbReference type="NCBI Taxonomy" id="3072978"/>
    <lineage>
        <taxon>Archaea</taxon>
        <taxon>Methanobacteriati</taxon>
        <taxon>Methanobacteriota</taxon>
        <taxon>Stenosarchaea group</taxon>
        <taxon>Methanomicrobia</taxon>
        <taxon>Methanosarcinales</taxon>
        <taxon>Methanosarcinaceae</taxon>
        <taxon>Methanolobus</taxon>
    </lineage>
</organism>
<name>A0AA51UIX3_9EURY</name>
<sequence>MYVPDFQINGSCDDTTRIWRYLDFTKFVSLLDTSSLFFCRSDKFSDPFEGSMPIVNVKLRQELVPANRIAAAAQYETFGKRFRKFVHLNCWHINEYESEAMWKIFLKSAEGVAIQTTIGKLKKCFHVSDIDVLIGNVQYIDYSTHKIPQNELLAPFFYKRKSFEHEKELRAMCFLERDTVSSEMLDEDVPEIGSYVPVDLDILIDKLFVSPAAPEWFFELTKSVATKYGMNKEILQSSLSDNPIF</sequence>
<gene>
    <name evidence="1" type="ORF">RE474_09720</name>
</gene>
<dbReference type="KEGG" id="mseb:RE474_09720"/>
<evidence type="ECO:0000313" key="2">
    <source>
        <dbReference type="Proteomes" id="UP001182908"/>
    </source>
</evidence>
<dbReference type="Proteomes" id="UP001182908">
    <property type="component" value="Chromosome"/>
</dbReference>
<evidence type="ECO:0000313" key="1">
    <source>
        <dbReference type="EMBL" id="WMW24367.1"/>
    </source>
</evidence>
<dbReference type="AlphaFoldDB" id="A0AA51UIX3"/>
<dbReference type="EMBL" id="CP133592">
    <property type="protein sequence ID" value="WMW24367.1"/>
    <property type="molecule type" value="Genomic_DNA"/>
</dbReference>
<keyword evidence="2" id="KW-1185">Reference proteome</keyword>
<protein>
    <recommendedName>
        <fullName evidence="3">DUF2971 domain-containing protein</fullName>
    </recommendedName>
</protein>